<dbReference type="InterPro" id="IPR051402">
    <property type="entry name" value="KPR-Related"/>
</dbReference>
<dbReference type="Gene3D" id="1.10.1040.10">
    <property type="entry name" value="N-(1-d-carboxylethyl)-l-norvaline Dehydrogenase, domain 2"/>
    <property type="match status" value="1"/>
</dbReference>
<dbReference type="Gene3D" id="3.40.50.720">
    <property type="entry name" value="NAD(P)-binding Rossmann-like Domain"/>
    <property type="match status" value="1"/>
</dbReference>
<dbReference type="GeneID" id="28731734"/>
<comment type="catalytic activity">
    <reaction evidence="4">
        <text>(R)-pantoate + NADP(+) = 2-dehydropantoate + NADPH + H(+)</text>
        <dbReference type="Rhea" id="RHEA:16233"/>
        <dbReference type="ChEBI" id="CHEBI:11561"/>
        <dbReference type="ChEBI" id="CHEBI:15378"/>
        <dbReference type="ChEBI" id="CHEBI:15980"/>
        <dbReference type="ChEBI" id="CHEBI:57783"/>
        <dbReference type="ChEBI" id="CHEBI:58349"/>
        <dbReference type="EC" id="1.1.1.169"/>
    </reaction>
</comment>
<dbReference type="OrthoDB" id="3609at2759"/>
<dbReference type="InterPro" id="IPR013328">
    <property type="entry name" value="6PGD_dom2"/>
</dbReference>
<reference evidence="7 8" key="1">
    <citation type="submission" date="2015-06" db="EMBL/GenBank/DDBJ databases">
        <title>Draft genome of the ant-associated black yeast Phialophora attae CBS 131958.</title>
        <authorList>
            <person name="Moreno L.F."/>
            <person name="Stielow B.J."/>
            <person name="de Hoog S."/>
            <person name="Vicente V.A."/>
            <person name="Weiss V.A."/>
            <person name="de Vries M."/>
            <person name="Cruz L.M."/>
            <person name="Souza E.M."/>
        </authorList>
    </citation>
    <scope>NUCLEOTIDE SEQUENCE [LARGE SCALE GENOMIC DNA]</scope>
    <source>
        <strain evidence="7 8">CBS 131958</strain>
    </source>
</reference>
<feature type="domain" description="Ketopantoate reductase C-terminal" evidence="6">
    <location>
        <begin position="196"/>
        <end position="322"/>
    </location>
</feature>
<organism evidence="7 8">
    <name type="scientific">Cyphellophora attinorum</name>
    <dbReference type="NCBI Taxonomy" id="1664694"/>
    <lineage>
        <taxon>Eukaryota</taxon>
        <taxon>Fungi</taxon>
        <taxon>Dikarya</taxon>
        <taxon>Ascomycota</taxon>
        <taxon>Pezizomycotina</taxon>
        <taxon>Eurotiomycetes</taxon>
        <taxon>Chaetothyriomycetidae</taxon>
        <taxon>Chaetothyriales</taxon>
        <taxon>Cyphellophoraceae</taxon>
        <taxon>Cyphellophora</taxon>
    </lineage>
</organism>
<dbReference type="GO" id="GO:0008677">
    <property type="term" value="F:2-dehydropantoate 2-reductase activity"/>
    <property type="evidence" value="ECO:0007669"/>
    <property type="project" value="UniProtKB-EC"/>
</dbReference>
<gene>
    <name evidence="7" type="ORF">AB675_1104</name>
</gene>
<comment type="function">
    <text evidence="4">Catalyzes the NADPH-dependent reduction of ketopantoate into pantoic acid.</text>
</comment>
<dbReference type="FunFam" id="1.10.1040.10:FF:000017">
    <property type="entry name" value="2-dehydropantoate 2-reductase"/>
    <property type="match status" value="1"/>
</dbReference>
<evidence type="ECO:0000256" key="2">
    <source>
        <dbReference type="ARBA" id="ARBA00022857"/>
    </source>
</evidence>
<evidence type="ECO:0000313" key="8">
    <source>
        <dbReference type="Proteomes" id="UP000038010"/>
    </source>
</evidence>
<dbReference type="PANTHER" id="PTHR21708:SF26">
    <property type="entry name" value="2-DEHYDROPANTOATE 2-REDUCTASE"/>
    <property type="match status" value="1"/>
</dbReference>
<dbReference type="EMBL" id="LFJN01000020">
    <property type="protein sequence ID" value="KPI38221.1"/>
    <property type="molecule type" value="Genomic_DNA"/>
</dbReference>
<dbReference type="VEuPathDB" id="FungiDB:AB675_1104"/>
<dbReference type="AlphaFoldDB" id="A0A0N0NKJ6"/>
<dbReference type="InterPro" id="IPR008927">
    <property type="entry name" value="6-PGluconate_DH-like_C_sf"/>
</dbReference>
<dbReference type="SUPFAM" id="SSF48179">
    <property type="entry name" value="6-phosphogluconate dehydrogenase C-terminal domain-like"/>
    <property type="match status" value="1"/>
</dbReference>
<dbReference type="InterPro" id="IPR013332">
    <property type="entry name" value="KPR_N"/>
</dbReference>
<dbReference type="STRING" id="1664694.A0A0N0NKJ6"/>
<dbReference type="InterPro" id="IPR003710">
    <property type="entry name" value="ApbA"/>
</dbReference>
<dbReference type="RefSeq" id="XP_017998184.1">
    <property type="nucleotide sequence ID" value="XM_018139865.1"/>
</dbReference>
<keyword evidence="8" id="KW-1185">Reference proteome</keyword>
<dbReference type="PANTHER" id="PTHR21708">
    <property type="entry name" value="PROBABLE 2-DEHYDROPANTOATE 2-REDUCTASE"/>
    <property type="match status" value="1"/>
</dbReference>
<dbReference type="GO" id="GO:0005737">
    <property type="term" value="C:cytoplasm"/>
    <property type="evidence" value="ECO:0007669"/>
    <property type="project" value="TreeGrafter"/>
</dbReference>
<dbReference type="NCBIfam" id="TIGR00745">
    <property type="entry name" value="apbA_panE"/>
    <property type="match status" value="1"/>
</dbReference>
<dbReference type="GO" id="GO:0015940">
    <property type="term" value="P:pantothenate biosynthetic process"/>
    <property type="evidence" value="ECO:0007669"/>
    <property type="project" value="InterPro"/>
</dbReference>
<evidence type="ECO:0000313" key="7">
    <source>
        <dbReference type="EMBL" id="KPI38221.1"/>
    </source>
</evidence>
<proteinExistence type="inferred from homology"/>
<evidence type="ECO:0000256" key="4">
    <source>
        <dbReference type="RuleBase" id="RU362068"/>
    </source>
</evidence>
<accession>A0A0N0NKJ6</accession>
<sequence>MATQNVLILGAGAIGAFYGSLLSRLATLRVSVVCRSNFRAVSTSGFRVTSPTFGEYTWKPFKVFGKPADAGNPALGGLRKWDYIVVSTKALPDVSDDSVLLNGLVGDGTKVVLVQNGLGVEEPYVARWSSKGVRVLSAVTIASCEQVEHGVIRHNRWTRINVAPFKCPNDTGRDFVRWLNEVGVRDAKFDPEEKMQMLRWHKCAINAAMNPSSVLSGGAPNVDMSLDEEMSRHLIGVMQEVIDTAPKVVGIEMPKEFATAEQILASTKKNDSKSIPSMQQDWAKGAKMELEVILGAPIKLARAKGIEMPRLQSIYALIKMKQKRRDAGHKL</sequence>
<dbReference type="Pfam" id="PF02558">
    <property type="entry name" value="ApbA"/>
    <property type="match status" value="1"/>
</dbReference>
<evidence type="ECO:0000256" key="3">
    <source>
        <dbReference type="ARBA" id="ARBA00023002"/>
    </source>
</evidence>
<evidence type="ECO:0000259" key="6">
    <source>
        <dbReference type="Pfam" id="PF08546"/>
    </source>
</evidence>
<protein>
    <recommendedName>
        <fullName evidence="4">2-dehydropantoate 2-reductase</fullName>
        <ecNumber evidence="4">1.1.1.169</ecNumber>
    </recommendedName>
    <alternativeName>
        <fullName evidence="4">Ketopantoate reductase</fullName>
    </alternativeName>
</protein>
<name>A0A0N0NKJ6_9EURO</name>
<evidence type="ECO:0000259" key="5">
    <source>
        <dbReference type="Pfam" id="PF02558"/>
    </source>
</evidence>
<keyword evidence="3 4" id="KW-0560">Oxidoreductase</keyword>
<keyword evidence="2 4" id="KW-0521">NADP</keyword>
<dbReference type="Proteomes" id="UP000038010">
    <property type="component" value="Unassembled WGS sequence"/>
</dbReference>
<dbReference type="Pfam" id="PF08546">
    <property type="entry name" value="ApbA_C"/>
    <property type="match status" value="1"/>
</dbReference>
<dbReference type="InterPro" id="IPR013752">
    <property type="entry name" value="KPA_reductase"/>
</dbReference>
<dbReference type="EC" id="1.1.1.169" evidence="4"/>
<comment type="caution">
    <text evidence="7">The sequence shown here is derived from an EMBL/GenBank/DDBJ whole genome shotgun (WGS) entry which is preliminary data.</text>
</comment>
<comment type="similarity">
    <text evidence="1 4">Belongs to the ketopantoate reductase family.</text>
</comment>
<evidence type="ECO:0000256" key="1">
    <source>
        <dbReference type="ARBA" id="ARBA00007870"/>
    </source>
</evidence>
<feature type="domain" description="Ketopantoate reductase N-terminal" evidence="5">
    <location>
        <begin position="6"/>
        <end position="165"/>
    </location>
</feature>